<accession>A0A858SQK3</accession>
<reference evidence="3 4" key="1">
    <citation type="submission" date="2020-02" db="EMBL/GenBank/DDBJ databases">
        <title>Genome sequence of Roseobacter ponti.</title>
        <authorList>
            <person name="Hollensteiner J."/>
            <person name="Schneider D."/>
            <person name="Poehlein A."/>
            <person name="Daniel R."/>
        </authorList>
    </citation>
    <scope>NUCLEOTIDE SEQUENCE [LARGE SCALE GENOMIC DNA]</scope>
    <source>
        <strain evidence="3 4">DSM 106830</strain>
    </source>
</reference>
<dbReference type="AlphaFoldDB" id="A0A858SQK3"/>
<dbReference type="CDD" id="cd00293">
    <property type="entry name" value="USP-like"/>
    <property type="match status" value="1"/>
</dbReference>
<dbReference type="InterPro" id="IPR006015">
    <property type="entry name" value="Universal_stress_UspA"/>
</dbReference>
<dbReference type="Proteomes" id="UP000503308">
    <property type="component" value="Chromosome"/>
</dbReference>
<sequence length="284" mass="31054">MLSKIVVPVRGDGMIEPVLGHASALAMRHNAHIVVAHCRSRTEDLMPYSRQLPSFARETLTEQARELADQEEQAVRDQLHRFALSLGLKETDTPGQGVASVEFAEEYGLMADVIKHIGRLADLVVVGKPDRDRNLGTNSLKSALFRTGRPVLMCPPRKDVQPDFGNHITVAWNGSLESSRAVAMTLDIARTAQSVTILSGGKGEPHGATAEELVEYYRLRGIAAEIERFDARNPAEGLLKRTTELGANLLIMGAYGHNHERETLFGGNTQAVVDKAEIPVVLVH</sequence>
<comment type="similarity">
    <text evidence="1">Belongs to the universal stress protein A family.</text>
</comment>
<keyword evidence="4" id="KW-1185">Reference proteome</keyword>
<dbReference type="KEGG" id="rpon:G3256_08085"/>
<dbReference type="SUPFAM" id="SSF52402">
    <property type="entry name" value="Adenine nucleotide alpha hydrolases-like"/>
    <property type="match status" value="2"/>
</dbReference>
<name>A0A858SQK3_9RHOB</name>
<feature type="domain" description="UspA" evidence="2">
    <location>
        <begin position="217"/>
        <end position="284"/>
    </location>
</feature>
<proteinExistence type="inferred from homology"/>
<dbReference type="InterPro" id="IPR006016">
    <property type="entry name" value="UspA"/>
</dbReference>
<dbReference type="RefSeq" id="WP_169640334.1">
    <property type="nucleotide sequence ID" value="NZ_CP048788.1"/>
</dbReference>
<dbReference type="Gene3D" id="3.40.50.12370">
    <property type="match status" value="1"/>
</dbReference>
<dbReference type="PANTHER" id="PTHR46268">
    <property type="entry name" value="STRESS RESPONSE PROTEIN NHAX"/>
    <property type="match status" value="1"/>
</dbReference>
<evidence type="ECO:0000256" key="1">
    <source>
        <dbReference type="ARBA" id="ARBA00008791"/>
    </source>
</evidence>
<dbReference type="Pfam" id="PF00582">
    <property type="entry name" value="Usp"/>
    <property type="match status" value="1"/>
</dbReference>
<dbReference type="PRINTS" id="PR01438">
    <property type="entry name" value="UNVRSLSTRESS"/>
</dbReference>
<evidence type="ECO:0000313" key="3">
    <source>
        <dbReference type="EMBL" id="QJF51119.1"/>
    </source>
</evidence>
<organism evidence="3 4">
    <name type="scientific">Roseobacter ponti</name>
    <dbReference type="NCBI Taxonomy" id="1891787"/>
    <lineage>
        <taxon>Bacteria</taxon>
        <taxon>Pseudomonadati</taxon>
        <taxon>Pseudomonadota</taxon>
        <taxon>Alphaproteobacteria</taxon>
        <taxon>Rhodobacterales</taxon>
        <taxon>Roseobacteraceae</taxon>
        <taxon>Roseobacter</taxon>
    </lineage>
</organism>
<dbReference type="EMBL" id="CP048788">
    <property type="protein sequence ID" value="QJF51119.1"/>
    <property type="molecule type" value="Genomic_DNA"/>
</dbReference>
<gene>
    <name evidence="3" type="ORF">G3256_08085</name>
</gene>
<dbReference type="PANTHER" id="PTHR46268:SF15">
    <property type="entry name" value="UNIVERSAL STRESS PROTEIN HP_0031"/>
    <property type="match status" value="1"/>
</dbReference>
<evidence type="ECO:0000259" key="2">
    <source>
        <dbReference type="Pfam" id="PF00582"/>
    </source>
</evidence>
<protein>
    <submittedName>
        <fullName evidence="3">Universal stress protein</fullName>
    </submittedName>
</protein>
<evidence type="ECO:0000313" key="4">
    <source>
        <dbReference type="Proteomes" id="UP000503308"/>
    </source>
</evidence>